<dbReference type="Proteomes" id="UP000031829">
    <property type="component" value="Plasmid pBMV_2"/>
</dbReference>
<keyword evidence="2" id="KW-0560">Oxidoreductase</keyword>
<dbReference type="PANTHER" id="PTHR43048:SF3">
    <property type="entry name" value="METHYLMALONYL-COA EPIMERASE, MITOCHONDRIAL"/>
    <property type="match status" value="1"/>
</dbReference>
<dbReference type="KEGG" id="bmeg:BG04_5914"/>
<dbReference type="Gene3D" id="3.10.180.10">
    <property type="entry name" value="2,3-Dihydroxybiphenyl 1,2-Dioxygenase, domain 1"/>
    <property type="match status" value="1"/>
</dbReference>
<dbReference type="AlphaFoldDB" id="A0A0B6AWW5"/>
<dbReference type="PANTHER" id="PTHR43048">
    <property type="entry name" value="METHYLMALONYL-COA EPIMERASE"/>
    <property type="match status" value="1"/>
</dbReference>
<dbReference type="PROSITE" id="PS51819">
    <property type="entry name" value="VOC"/>
    <property type="match status" value="1"/>
</dbReference>
<dbReference type="GO" id="GO:0004493">
    <property type="term" value="F:methylmalonyl-CoA epimerase activity"/>
    <property type="evidence" value="ECO:0007669"/>
    <property type="project" value="TreeGrafter"/>
</dbReference>
<evidence type="ECO:0000313" key="2">
    <source>
        <dbReference type="EMBL" id="AJI25602.1"/>
    </source>
</evidence>
<dbReference type="GO" id="GO:0046872">
    <property type="term" value="F:metal ion binding"/>
    <property type="evidence" value="ECO:0007669"/>
    <property type="project" value="UniProtKB-KW"/>
</dbReference>
<dbReference type="GO" id="GO:0046491">
    <property type="term" value="P:L-methylmalonyl-CoA metabolic process"/>
    <property type="evidence" value="ECO:0007669"/>
    <property type="project" value="TreeGrafter"/>
</dbReference>
<dbReference type="InterPro" id="IPR029068">
    <property type="entry name" value="Glyas_Bleomycin-R_OHBP_Dase"/>
</dbReference>
<dbReference type="GO" id="GO:0051213">
    <property type="term" value="F:dioxygenase activity"/>
    <property type="evidence" value="ECO:0007669"/>
    <property type="project" value="UniProtKB-KW"/>
</dbReference>
<dbReference type="GeneID" id="93645941"/>
<geneLocation type="plasmid" evidence="2 3">
    <name>pBMV_2</name>
</geneLocation>
<proteinExistence type="predicted"/>
<evidence type="ECO:0000256" key="1">
    <source>
        <dbReference type="ARBA" id="ARBA00022723"/>
    </source>
</evidence>
<dbReference type="RefSeq" id="WP_034655788.1">
    <property type="nucleotide sequence ID" value="NZ_BCVB01000028.1"/>
</dbReference>
<sequence length="136" mass="15615">MIKKVEHVAIIVKDMDQAIEYYSDMFDFKVRLRGSSKTKEMAFLFLDEQPSVEIELIRDINPMSDYNKSGIVNHLAFTVENMNEAINHYKKKGIEFLSPEPQPTLEGGRMILFRGPSDELLQLVERVVVIAENPLA</sequence>
<evidence type="ECO:0000313" key="3">
    <source>
        <dbReference type="Proteomes" id="UP000031829"/>
    </source>
</evidence>
<dbReference type="SUPFAM" id="SSF54593">
    <property type="entry name" value="Glyoxalase/Bleomycin resistance protein/Dihydroxybiphenyl dioxygenase"/>
    <property type="match status" value="1"/>
</dbReference>
<dbReference type="HOGENOM" id="CLU_046006_8_2_9"/>
<keyword evidence="2" id="KW-0614">Plasmid</keyword>
<keyword evidence="2" id="KW-0223">Dioxygenase</keyword>
<reference evidence="2 3" key="1">
    <citation type="journal article" date="2015" name="Genome Announc.">
        <title>Complete genome sequences for 35 biothreat assay-relevant bacillus species.</title>
        <authorList>
            <person name="Johnson S.L."/>
            <person name="Daligault H.E."/>
            <person name="Davenport K.W."/>
            <person name="Jaissle J."/>
            <person name="Frey K.G."/>
            <person name="Ladner J.T."/>
            <person name="Broomall S.M."/>
            <person name="Bishop-Lilly K.A."/>
            <person name="Bruce D.C."/>
            <person name="Gibbons H.S."/>
            <person name="Coyne S.R."/>
            <person name="Lo C.C."/>
            <person name="Meincke L."/>
            <person name="Munk A.C."/>
            <person name="Koroleva G.I."/>
            <person name="Rosenzweig C.N."/>
            <person name="Palacios G.F."/>
            <person name="Redden C.L."/>
            <person name="Minogue T.D."/>
            <person name="Chain P.S."/>
        </authorList>
    </citation>
    <scope>NUCLEOTIDE SEQUENCE [LARGE SCALE GENOMIC DNA]</scope>
    <source>
        <strain evidence="3">ATCC 14581 / DSM 32 / JCM 2506 / NBRC 15308 / NCIMB 9376 / NCTC 10342 / NRRL B-14308 / VKM B-512</strain>
        <plasmid evidence="2 3">pBMV_2</plasmid>
    </source>
</reference>
<dbReference type="EMBL" id="CP009921">
    <property type="protein sequence ID" value="AJI25602.1"/>
    <property type="molecule type" value="Genomic_DNA"/>
</dbReference>
<accession>A0A0B6AWW5</accession>
<gene>
    <name evidence="2" type="ORF">BG04_5914</name>
</gene>
<dbReference type="Pfam" id="PF13669">
    <property type="entry name" value="Glyoxalase_4"/>
    <property type="match status" value="1"/>
</dbReference>
<dbReference type="InterPro" id="IPR037523">
    <property type="entry name" value="VOC_core"/>
</dbReference>
<name>A0A0B6AWW5_PRIM2</name>
<dbReference type="InterPro" id="IPR051785">
    <property type="entry name" value="MMCE/EMCE_epimerase"/>
</dbReference>
<organism evidence="2 3">
    <name type="scientific">Priestia megaterium (strain ATCC 14581 / DSM 32 / CCUG 1817 / JCM 2506 / NBRC 15308 / NCIMB 9376 / NCTC 10342 / NRRL B-14308 / VKM B-512 / Ford 19)</name>
    <name type="common">Bacillus megaterium</name>
    <dbReference type="NCBI Taxonomy" id="1348623"/>
    <lineage>
        <taxon>Bacteria</taxon>
        <taxon>Bacillati</taxon>
        <taxon>Bacillota</taxon>
        <taxon>Bacilli</taxon>
        <taxon>Bacillales</taxon>
        <taxon>Bacillaceae</taxon>
        <taxon>Priestia</taxon>
    </lineage>
</organism>
<protein>
    <submittedName>
        <fullName evidence="2">Glyoxalase/Bleomycin resistance /Dioxygenase superfamily protein</fullName>
    </submittedName>
</protein>
<keyword evidence="1" id="KW-0479">Metal-binding</keyword>